<organism evidence="2 3">
    <name type="scientific">Aphanomyces astaci</name>
    <name type="common">Crayfish plague agent</name>
    <dbReference type="NCBI Taxonomy" id="112090"/>
    <lineage>
        <taxon>Eukaryota</taxon>
        <taxon>Sar</taxon>
        <taxon>Stramenopiles</taxon>
        <taxon>Oomycota</taxon>
        <taxon>Saprolegniomycetes</taxon>
        <taxon>Saprolegniales</taxon>
        <taxon>Verrucalvaceae</taxon>
        <taxon>Aphanomyces</taxon>
    </lineage>
</organism>
<feature type="non-terminal residue" evidence="2">
    <location>
        <position position="1"/>
    </location>
</feature>
<keyword evidence="1" id="KW-0472">Membrane</keyword>
<keyword evidence="1" id="KW-1133">Transmembrane helix</keyword>
<accession>A0A3R6WA21</accession>
<dbReference type="AlphaFoldDB" id="A0A3R6WA21"/>
<feature type="transmembrane region" description="Helical" evidence="1">
    <location>
        <begin position="6"/>
        <end position="25"/>
    </location>
</feature>
<gene>
    <name evidence="2" type="ORF">DYB34_006689</name>
</gene>
<evidence type="ECO:0000256" key="1">
    <source>
        <dbReference type="SAM" id="Phobius"/>
    </source>
</evidence>
<comment type="caution">
    <text evidence="2">The sequence shown here is derived from an EMBL/GenBank/DDBJ whole genome shotgun (WGS) entry which is preliminary data.</text>
</comment>
<proteinExistence type="predicted"/>
<sequence>LAVYIYIFLGAMVFVGMLSLLAYCYHQRRIARYLETDNMNNNMQRHSLIDR</sequence>
<evidence type="ECO:0000313" key="2">
    <source>
        <dbReference type="EMBL" id="RHY65375.1"/>
    </source>
</evidence>
<reference evidence="2 3" key="1">
    <citation type="submission" date="2018-08" db="EMBL/GenBank/DDBJ databases">
        <title>Aphanomyces genome sequencing and annotation.</title>
        <authorList>
            <person name="Minardi D."/>
            <person name="Oidtmann B."/>
            <person name="Van Der Giezen M."/>
            <person name="Studholme D.J."/>
        </authorList>
    </citation>
    <scope>NUCLEOTIDE SEQUENCE [LARGE SCALE GENOMIC DNA]</scope>
    <source>
        <strain evidence="2 3">Si</strain>
    </source>
</reference>
<keyword evidence="1" id="KW-0812">Transmembrane</keyword>
<name>A0A3R6WA21_APHAT</name>
<protein>
    <submittedName>
        <fullName evidence="2">Uncharacterized protein</fullName>
    </submittedName>
</protein>
<evidence type="ECO:0000313" key="3">
    <source>
        <dbReference type="Proteomes" id="UP000283543"/>
    </source>
</evidence>
<dbReference type="Proteomes" id="UP000283543">
    <property type="component" value="Unassembled WGS sequence"/>
</dbReference>
<dbReference type="EMBL" id="QUTB01003909">
    <property type="protein sequence ID" value="RHY65375.1"/>
    <property type="molecule type" value="Genomic_DNA"/>
</dbReference>